<dbReference type="EMBL" id="LLXH01007635">
    <property type="protein sequence ID" value="PKC51439.1"/>
    <property type="molecule type" value="Genomic_DNA"/>
</dbReference>
<accession>A0A2N0QK63</accession>
<reference evidence="1 2" key="1">
    <citation type="submission" date="2017-10" db="EMBL/GenBank/DDBJ databases">
        <title>Extensive intraspecific genome diversity in a model arbuscular mycorrhizal fungus.</title>
        <authorList>
            <person name="Chen E.C.H."/>
            <person name="Morin E."/>
            <person name="Baudet D."/>
            <person name="Noel J."/>
            <person name="Ndikumana S."/>
            <person name="Charron P."/>
            <person name="St-Onge C."/>
            <person name="Giorgi J."/>
            <person name="Grigoriev I.V."/>
            <person name="Roux C."/>
            <person name="Martin F.M."/>
            <person name="Corradi N."/>
        </authorList>
    </citation>
    <scope>NUCLEOTIDE SEQUENCE [LARGE SCALE GENOMIC DNA]</scope>
    <source>
        <strain evidence="1 2">A1</strain>
    </source>
</reference>
<reference evidence="1 2" key="2">
    <citation type="submission" date="2017-10" db="EMBL/GenBank/DDBJ databases">
        <title>Genome analyses suggest a sexual origin of heterokaryosis in a supposedly ancient asexual fungus.</title>
        <authorList>
            <person name="Corradi N."/>
            <person name="Sedzielewska K."/>
            <person name="Noel J."/>
            <person name="Charron P."/>
            <person name="Farinelli L."/>
            <person name="Marton T."/>
            <person name="Kruger M."/>
            <person name="Pelin A."/>
            <person name="Brachmann A."/>
            <person name="Corradi N."/>
        </authorList>
    </citation>
    <scope>NUCLEOTIDE SEQUENCE [LARGE SCALE GENOMIC DNA]</scope>
    <source>
        <strain evidence="1 2">A1</strain>
    </source>
</reference>
<evidence type="ECO:0000313" key="2">
    <source>
        <dbReference type="Proteomes" id="UP000232688"/>
    </source>
</evidence>
<comment type="caution">
    <text evidence="1">The sequence shown here is derived from an EMBL/GenBank/DDBJ whole genome shotgun (WGS) entry which is preliminary data.</text>
</comment>
<organism evidence="1 2">
    <name type="scientific">Rhizophagus irregularis</name>
    <dbReference type="NCBI Taxonomy" id="588596"/>
    <lineage>
        <taxon>Eukaryota</taxon>
        <taxon>Fungi</taxon>
        <taxon>Fungi incertae sedis</taxon>
        <taxon>Mucoromycota</taxon>
        <taxon>Glomeromycotina</taxon>
        <taxon>Glomeromycetes</taxon>
        <taxon>Glomerales</taxon>
        <taxon>Glomeraceae</taxon>
        <taxon>Rhizophagus</taxon>
    </lineage>
</organism>
<sequence length="121" mass="14023">MADILIADIEPEKAIDGIDHIVIYSFENHKTYSFKDEEIKIILKELKGIKIKRKNIFFETIDNHYAVSFGGTTKIKPFNMFISSENSVWFDFRKRNVFNIVEGSFLNSLTNIIEKTANKGE</sequence>
<name>A0A2N0QK63_9GLOM</name>
<dbReference type="VEuPathDB" id="FungiDB:RhiirA1_483736"/>
<protein>
    <submittedName>
        <fullName evidence="1">Uncharacterized protein</fullName>
    </submittedName>
</protein>
<evidence type="ECO:0000313" key="1">
    <source>
        <dbReference type="EMBL" id="PKC51439.1"/>
    </source>
</evidence>
<proteinExistence type="predicted"/>
<gene>
    <name evidence="1" type="ORF">RhiirA1_483736</name>
</gene>
<dbReference type="Proteomes" id="UP000232688">
    <property type="component" value="Unassembled WGS sequence"/>
</dbReference>
<dbReference type="AlphaFoldDB" id="A0A2N0QK63"/>